<sequence length="423" mass="46356">MGQWENLDSLSSLASPSSTSSSGCTGGGETLGGASVLASVRVELAWRHRDWSEVFSALSALTNETPSHEQWRLALISASGCVAGRRAVSELDTYTVSGSGGGGGVGGSGGSSGTATGVTSTQGASSSSTSSTSITNASVDAAGLFSTGLLQNIDSENLHVMNSILREWRRLPLIVTNQHVRLLQACQQASEIYDGNLLLLQHTVPPLSAGANPTSTPGVSPSRLNISQSMYDYKTVFRSWQARLPLVSDDLSFWSDLFTWRQIVLERIINTGTCSHKFTQERNNLLAACHRERALSLVQMIKGYRKFGLPGIAQQSLDLYTHTKMPPLFEKTKQEIKLKIADLRKEELLEGLELMEKTNIQQYEKKEKARFFCYKAVFFSHFNKGDEATKNFGYATQMQDNLHKVWSVFGDFLENVYSSNRTA</sequence>
<dbReference type="GO" id="GO:0035267">
    <property type="term" value="C:NuA4 histone acetyltransferase complex"/>
    <property type="evidence" value="ECO:0007669"/>
    <property type="project" value="TreeGrafter"/>
</dbReference>
<feature type="domain" description="PIK-related kinase FAT" evidence="2">
    <location>
        <begin position="162"/>
        <end position="420"/>
    </location>
</feature>
<accession>A0A0R3WR16</accession>
<evidence type="ECO:0000256" key="1">
    <source>
        <dbReference type="SAM" id="MobiDB-lite"/>
    </source>
</evidence>
<proteinExistence type="predicted"/>
<dbReference type="WBParaSite" id="TTAC_0000320601-mRNA-1">
    <property type="protein sequence ID" value="TTAC_0000320601-mRNA-1"/>
    <property type="gene ID" value="TTAC_0000320601"/>
</dbReference>
<dbReference type="GO" id="GO:0006281">
    <property type="term" value="P:DNA repair"/>
    <property type="evidence" value="ECO:0007669"/>
    <property type="project" value="TreeGrafter"/>
</dbReference>
<feature type="compositionally biased region" description="Low complexity" evidence="1">
    <location>
        <begin position="9"/>
        <end position="23"/>
    </location>
</feature>
<dbReference type="Proteomes" id="UP000274429">
    <property type="component" value="Unassembled WGS sequence"/>
</dbReference>
<dbReference type="GO" id="GO:0005634">
    <property type="term" value="C:nucleus"/>
    <property type="evidence" value="ECO:0007669"/>
    <property type="project" value="TreeGrafter"/>
</dbReference>
<dbReference type="EMBL" id="UYWX01002048">
    <property type="protein sequence ID" value="VDM22129.1"/>
    <property type="molecule type" value="Genomic_DNA"/>
</dbReference>
<evidence type="ECO:0000313" key="3">
    <source>
        <dbReference type="EMBL" id="VDM22129.1"/>
    </source>
</evidence>
<evidence type="ECO:0000259" key="2">
    <source>
        <dbReference type="Pfam" id="PF02259"/>
    </source>
</evidence>
<dbReference type="GO" id="GO:0006355">
    <property type="term" value="P:regulation of DNA-templated transcription"/>
    <property type="evidence" value="ECO:0007669"/>
    <property type="project" value="TreeGrafter"/>
</dbReference>
<dbReference type="Pfam" id="PF02259">
    <property type="entry name" value="FAT"/>
    <property type="match status" value="1"/>
</dbReference>
<organism evidence="5">
    <name type="scientific">Hydatigena taeniaeformis</name>
    <name type="common">Feline tapeworm</name>
    <name type="synonym">Taenia taeniaeformis</name>
    <dbReference type="NCBI Taxonomy" id="6205"/>
    <lineage>
        <taxon>Eukaryota</taxon>
        <taxon>Metazoa</taxon>
        <taxon>Spiralia</taxon>
        <taxon>Lophotrochozoa</taxon>
        <taxon>Platyhelminthes</taxon>
        <taxon>Cestoda</taxon>
        <taxon>Eucestoda</taxon>
        <taxon>Cyclophyllidea</taxon>
        <taxon>Taeniidae</taxon>
        <taxon>Hydatigera</taxon>
    </lineage>
</organism>
<protein>
    <submittedName>
        <fullName evidence="5">FAT domain-containing protein</fullName>
    </submittedName>
</protein>
<reference evidence="5" key="1">
    <citation type="submission" date="2017-02" db="UniProtKB">
        <authorList>
            <consortium name="WormBaseParasite"/>
        </authorList>
    </citation>
    <scope>IDENTIFICATION</scope>
</reference>
<feature type="compositionally biased region" description="Low complexity" evidence="1">
    <location>
        <begin position="113"/>
        <end position="132"/>
    </location>
</feature>
<dbReference type="GO" id="GO:0000124">
    <property type="term" value="C:SAGA complex"/>
    <property type="evidence" value="ECO:0007669"/>
    <property type="project" value="TreeGrafter"/>
</dbReference>
<dbReference type="AlphaFoldDB" id="A0A0R3WR16"/>
<evidence type="ECO:0000313" key="4">
    <source>
        <dbReference type="Proteomes" id="UP000274429"/>
    </source>
</evidence>
<dbReference type="InterPro" id="IPR050517">
    <property type="entry name" value="DDR_Repair_Kinase"/>
</dbReference>
<feature type="region of interest" description="Disordered" evidence="1">
    <location>
        <begin position="99"/>
        <end position="132"/>
    </location>
</feature>
<name>A0A0R3WR16_HYDTA</name>
<dbReference type="PANTHER" id="PTHR11139:SF1">
    <property type="entry name" value="TRANSFORMATION_TRANSCRIPTION DOMAIN-ASSOCIATED PROTEIN"/>
    <property type="match status" value="1"/>
</dbReference>
<gene>
    <name evidence="3" type="ORF">TTAC_LOCUS3191</name>
</gene>
<dbReference type="InterPro" id="IPR003151">
    <property type="entry name" value="PIK-rel_kinase_FAT"/>
</dbReference>
<reference evidence="3 4" key="2">
    <citation type="submission" date="2018-11" db="EMBL/GenBank/DDBJ databases">
        <authorList>
            <consortium name="Pathogen Informatics"/>
        </authorList>
    </citation>
    <scope>NUCLEOTIDE SEQUENCE [LARGE SCALE GENOMIC DNA]</scope>
</reference>
<feature type="compositionally biased region" description="Gly residues" evidence="1">
    <location>
        <begin position="99"/>
        <end position="112"/>
    </location>
</feature>
<evidence type="ECO:0000313" key="5">
    <source>
        <dbReference type="WBParaSite" id="TTAC_0000320601-mRNA-1"/>
    </source>
</evidence>
<feature type="region of interest" description="Disordered" evidence="1">
    <location>
        <begin position="1"/>
        <end position="28"/>
    </location>
</feature>
<dbReference type="OrthoDB" id="5570127at2759"/>
<dbReference type="STRING" id="6205.A0A0R3WR16"/>
<keyword evidence="4" id="KW-1185">Reference proteome</keyword>
<dbReference type="PANTHER" id="PTHR11139">
    <property type="entry name" value="ATAXIA TELANGIECTASIA MUTATED ATM -RELATED"/>
    <property type="match status" value="1"/>
</dbReference>